<proteinExistence type="predicted"/>
<protein>
    <recommendedName>
        <fullName evidence="4">Fungal N-terminal domain-containing protein</fullName>
    </recommendedName>
</protein>
<evidence type="ECO:0000313" key="3">
    <source>
        <dbReference type="Proteomes" id="UP000325902"/>
    </source>
</evidence>
<dbReference type="OrthoDB" id="5431013at2759"/>
<keyword evidence="3" id="KW-1185">Reference proteome</keyword>
<dbReference type="PANTHER" id="PTHR36167">
    <property type="entry name" value="C2H2 FINGER DOMAIN TRANSCRIPTION FACTOR (EUROFUNG)-RELATED"/>
    <property type="match status" value="1"/>
</dbReference>
<organism evidence="2 3">
    <name type="scientific">Lasiodiplodia theobromae</name>
    <dbReference type="NCBI Taxonomy" id="45133"/>
    <lineage>
        <taxon>Eukaryota</taxon>
        <taxon>Fungi</taxon>
        <taxon>Dikarya</taxon>
        <taxon>Ascomycota</taxon>
        <taxon>Pezizomycotina</taxon>
        <taxon>Dothideomycetes</taxon>
        <taxon>Dothideomycetes incertae sedis</taxon>
        <taxon>Botryosphaeriales</taxon>
        <taxon>Botryosphaeriaceae</taxon>
        <taxon>Lasiodiplodia</taxon>
    </lineage>
</organism>
<sequence length="308" mass="33989">MDGLAASCAHIADLGLKLAHEANDYSEAIADADSRIKDLAKDVELTSEVFQEASAIFGDVHIKAVLNKNAETTVRTLLEACRGIFGDLDAILEDGRMNKQAWPFEPHKFEMFNADLDMKNDTLRLLLLTLQLACHGIPVDCPSPKDDDQLQKMEKLISAVEASGRRFEAIRANVISVDEISITAQSERAMCMPDPMGSTEFTYIDDSPPSPVQPAAQMSAFTDSDNTTPDDEHVEALSTEDPHETSALTHDLKTCIEHVQGVLHHIEEVKTSGNDAVVNQTEAWDLMHAFTRTSALLEEIMTGKRRVW</sequence>
<name>A0A5N5DBD1_9PEZI</name>
<dbReference type="PANTHER" id="PTHR36167:SF4">
    <property type="entry name" value="FUNGAL N-TERMINAL DOMAIN-CONTAINING PROTEIN"/>
    <property type="match status" value="1"/>
</dbReference>
<feature type="region of interest" description="Disordered" evidence="1">
    <location>
        <begin position="220"/>
        <end position="246"/>
    </location>
</feature>
<feature type="compositionally biased region" description="Basic and acidic residues" evidence="1">
    <location>
        <begin position="230"/>
        <end position="246"/>
    </location>
</feature>
<dbReference type="EMBL" id="VCHE01000036">
    <property type="protein sequence ID" value="KAB2575163.1"/>
    <property type="molecule type" value="Genomic_DNA"/>
</dbReference>
<comment type="caution">
    <text evidence="2">The sequence shown here is derived from an EMBL/GenBank/DDBJ whole genome shotgun (WGS) entry which is preliminary data.</text>
</comment>
<dbReference type="InterPro" id="IPR039327">
    <property type="entry name" value="CON7-like"/>
</dbReference>
<evidence type="ECO:0008006" key="4">
    <source>
        <dbReference type="Google" id="ProtNLM"/>
    </source>
</evidence>
<dbReference type="GO" id="GO:0006355">
    <property type="term" value="P:regulation of DNA-templated transcription"/>
    <property type="evidence" value="ECO:0007669"/>
    <property type="project" value="InterPro"/>
</dbReference>
<dbReference type="Proteomes" id="UP000325902">
    <property type="component" value="Unassembled WGS sequence"/>
</dbReference>
<accession>A0A5N5DBD1</accession>
<evidence type="ECO:0000256" key="1">
    <source>
        <dbReference type="SAM" id="MobiDB-lite"/>
    </source>
</evidence>
<reference evidence="2 3" key="1">
    <citation type="journal article" date="2019" name="Sci. Rep.">
        <title>A multi-omics analysis of the grapevine pathogen Lasiodiplodia theobromae reveals that temperature affects the expression of virulence- and pathogenicity-related genes.</title>
        <authorList>
            <person name="Felix C."/>
            <person name="Meneses R."/>
            <person name="Goncalves M.F.M."/>
            <person name="Tilleman L."/>
            <person name="Duarte A.S."/>
            <person name="Jorrin-Novo J.V."/>
            <person name="Van de Peer Y."/>
            <person name="Deforce D."/>
            <person name="Van Nieuwerburgh F."/>
            <person name="Esteves A.C."/>
            <person name="Alves A."/>
        </authorList>
    </citation>
    <scope>NUCLEOTIDE SEQUENCE [LARGE SCALE GENOMIC DNA]</scope>
    <source>
        <strain evidence="2 3">LA-SOL3</strain>
    </source>
</reference>
<evidence type="ECO:0000313" key="2">
    <source>
        <dbReference type="EMBL" id="KAB2575163.1"/>
    </source>
</evidence>
<dbReference type="AlphaFoldDB" id="A0A5N5DBD1"/>
<gene>
    <name evidence="2" type="ORF">DBV05_g6274</name>
</gene>